<dbReference type="Proteomes" id="UP000051587">
    <property type="component" value="Unassembled WGS sequence"/>
</dbReference>
<organism evidence="1 2">
    <name type="scientific">Thalassovita gelatinovora</name>
    <name type="common">Thalassobius gelatinovorus</name>
    <dbReference type="NCBI Taxonomy" id="53501"/>
    <lineage>
        <taxon>Bacteria</taxon>
        <taxon>Pseudomonadati</taxon>
        <taxon>Pseudomonadota</taxon>
        <taxon>Alphaproteobacteria</taxon>
        <taxon>Rhodobacterales</taxon>
        <taxon>Roseobacteraceae</taxon>
        <taxon>Thalassovita</taxon>
    </lineage>
</organism>
<evidence type="ECO:0000313" key="1">
    <source>
        <dbReference type="EMBL" id="CUH62575.1"/>
    </source>
</evidence>
<dbReference type="RefSeq" id="WP_058260992.1">
    <property type="nucleotide sequence ID" value="NZ_CYSA01000003.1"/>
</dbReference>
<keyword evidence="2" id="KW-1185">Reference proteome</keyword>
<dbReference type="EMBL" id="CYSA01000003">
    <property type="protein sequence ID" value="CUH62575.1"/>
    <property type="molecule type" value="Genomic_DNA"/>
</dbReference>
<accession>A0A0P1F455</accession>
<gene>
    <name evidence="1" type="ORF">TG4357_00186</name>
</gene>
<protein>
    <submittedName>
        <fullName evidence="1">Uncharacterized protein</fullName>
    </submittedName>
</protein>
<dbReference type="OrthoDB" id="7877306at2"/>
<sequence>MPARYRFLPQHGCLYLRFEDPFQFGKADDMVATFTADKEFERSDTIIFDLSQLKSIKIDVTRSSDKVMKVGSNFPRDGGRIVVLAPTETSVSMAQLLRGLWDGYPQVTFQIFKSDIELLIHLGIEQDTWDALIEGEFSEGQIHSRS</sequence>
<dbReference type="STRING" id="53501.SAMN04488043_10386"/>
<proteinExistence type="predicted"/>
<dbReference type="AlphaFoldDB" id="A0A0P1F455"/>
<name>A0A0P1F455_THAGE</name>
<reference evidence="1 2" key="1">
    <citation type="submission" date="2015-09" db="EMBL/GenBank/DDBJ databases">
        <authorList>
            <consortium name="Swine Surveillance"/>
        </authorList>
    </citation>
    <scope>NUCLEOTIDE SEQUENCE [LARGE SCALE GENOMIC DNA]</scope>
    <source>
        <strain evidence="1 2">CECT 4357</strain>
    </source>
</reference>
<evidence type="ECO:0000313" key="2">
    <source>
        <dbReference type="Proteomes" id="UP000051587"/>
    </source>
</evidence>